<keyword evidence="3" id="KW-1185">Reference proteome</keyword>
<comment type="caution">
    <text evidence="2">The sequence shown here is derived from an EMBL/GenBank/DDBJ whole genome shotgun (WGS) entry which is preliminary data.</text>
</comment>
<keyword evidence="1" id="KW-0812">Transmembrane</keyword>
<keyword evidence="1" id="KW-1133">Transmembrane helix</keyword>
<protein>
    <submittedName>
        <fullName evidence="2">Uncharacterized protein</fullName>
    </submittedName>
</protein>
<dbReference type="EMBL" id="JAUEPU010000019">
    <property type="protein sequence ID" value="KAK0495041.1"/>
    <property type="molecule type" value="Genomic_DNA"/>
</dbReference>
<organism evidence="2 3">
    <name type="scientific">Armillaria luteobubalina</name>
    <dbReference type="NCBI Taxonomy" id="153913"/>
    <lineage>
        <taxon>Eukaryota</taxon>
        <taxon>Fungi</taxon>
        <taxon>Dikarya</taxon>
        <taxon>Basidiomycota</taxon>
        <taxon>Agaricomycotina</taxon>
        <taxon>Agaricomycetes</taxon>
        <taxon>Agaricomycetidae</taxon>
        <taxon>Agaricales</taxon>
        <taxon>Marasmiineae</taxon>
        <taxon>Physalacriaceae</taxon>
        <taxon>Armillaria</taxon>
    </lineage>
</organism>
<evidence type="ECO:0000256" key="1">
    <source>
        <dbReference type="SAM" id="Phobius"/>
    </source>
</evidence>
<dbReference type="Proteomes" id="UP001175228">
    <property type="component" value="Unassembled WGS sequence"/>
</dbReference>
<sequence>MARSSVLRSLHPHRCDPTSRHFTNLIPVLVFVAMVPLVVAARTPAAALGLHRCSRIGACHERTSCRCFGATTGILLVSHFLVSATRIAPLQRCDGAHSCYLRPICHFQCLSSCVRY</sequence>
<accession>A0AA39TMP1</accession>
<proteinExistence type="predicted"/>
<reference evidence="2" key="1">
    <citation type="submission" date="2023-06" db="EMBL/GenBank/DDBJ databases">
        <authorList>
            <consortium name="Lawrence Berkeley National Laboratory"/>
            <person name="Ahrendt S."/>
            <person name="Sahu N."/>
            <person name="Indic B."/>
            <person name="Wong-Bajracharya J."/>
            <person name="Merenyi Z."/>
            <person name="Ke H.-M."/>
            <person name="Monk M."/>
            <person name="Kocsube S."/>
            <person name="Drula E."/>
            <person name="Lipzen A."/>
            <person name="Balint B."/>
            <person name="Henrissat B."/>
            <person name="Andreopoulos B."/>
            <person name="Martin F.M."/>
            <person name="Harder C.B."/>
            <person name="Rigling D."/>
            <person name="Ford K.L."/>
            <person name="Foster G.D."/>
            <person name="Pangilinan J."/>
            <person name="Papanicolaou A."/>
            <person name="Barry K."/>
            <person name="LaButti K."/>
            <person name="Viragh M."/>
            <person name="Koriabine M."/>
            <person name="Yan M."/>
            <person name="Riley R."/>
            <person name="Champramary S."/>
            <person name="Plett K.L."/>
            <person name="Tsai I.J."/>
            <person name="Slot J."/>
            <person name="Sipos G."/>
            <person name="Plett J."/>
            <person name="Nagy L.G."/>
            <person name="Grigoriev I.V."/>
        </authorList>
    </citation>
    <scope>NUCLEOTIDE SEQUENCE</scope>
    <source>
        <strain evidence="2">HWK02</strain>
    </source>
</reference>
<feature type="transmembrane region" description="Helical" evidence="1">
    <location>
        <begin position="21"/>
        <end position="41"/>
    </location>
</feature>
<evidence type="ECO:0000313" key="2">
    <source>
        <dbReference type="EMBL" id="KAK0495041.1"/>
    </source>
</evidence>
<evidence type="ECO:0000313" key="3">
    <source>
        <dbReference type="Proteomes" id="UP001175228"/>
    </source>
</evidence>
<name>A0AA39TMP1_9AGAR</name>
<gene>
    <name evidence="2" type="ORF">EDD18DRAFT_292072</name>
</gene>
<keyword evidence="1" id="KW-0472">Membrane</keyword>
<dbReference type="AlphaFoldDB" id="A0AA39TMP1"/>